<dbReference type="Gene3D" id="2.60.120.620">
    <property type="entry name" value="q2cbj1_9rhob like domain"/>
    <property type="match status" value="1"/>
</dbReference>
<dbReference type="SUPFAM" id="SSF51197">
    <property type="entry name" value="Clavaminate synthase-like"/>
    <property type="match status" value="1"/>
</dbReference>
<dbReference type="EMBL" id="HBIV01047134">
    <property type="protein sequence ID" value="CAE0681058.1"/>
    <property type="molecule type" value="Transcribed_RNA"/>
</dbReference>
<proteinExistence type="predicted"/>
<evidence type="ECO:0008006" key="3">
    <source>
        <dbReference type="Google" id="ProtNLM"/>
    </source>
</evidence>
<accession>A0A6V3TNF7</accession>
<gene>
    <name evidence="1" type="ORF">LGLO00237_LOCUS32845</name>
    <name evidence="2" type="ORF">LGLO00237_LOCUS32847</name>
</gene>
<evidence type="ECO:0000313" key="2">
    <source>
        <dbReference type="EMBL" id="CAE0681060.1"/>
    </source>
</evidence>
<name>A0A6V3TNF7_9EUKA</name>
<sequence>MLSIVLIVHGFVIFTFASLSISHKNIRLQSMGNYRGVSQEAIAAKFRIFQPDSLSLGDVTAHDGWCLHASPPNSTGEPRNALAVSFFRDEARVHQQARAGICDDLKVWSTWVSTVGPGGLANTPMTPLVTND</sequence>
<organism evidence="1">
    <name type="scientific">Lotharella globosa</name>
    <dbReference type="NCBI Taxonomy" id="91324"/>
    <lineage>
        <taxon>Eukaryota</taxon>
        <taxon>Sar</taxon>
        <taxon>Rhizaria</taxon>
        <taxon>Cercozoa</taxon>
        <taxon>Chlorarachniophyceae</taxon>
        <taxon>Lotharella</taxon>
    </lineage>
</organism>
<dbReference type="EMBL" id="HBIV01047136">
    <property type="protein sequence ID" value="CAE0681060.1"/>
    <property type="molecule type" value="Transcribed_RNA"/>
</dbReference>
<protein>
    <recommendedName>
        <fullName evidence="3">Phytanoyl-CoA dioxygenase</fullName>
    </recommendedName>
</protein>
<dbReference type="AlphaFoldDB" id="A0A6V3TNF7"/>
<reference evidence="1" key="1">
    <citation type="submission" date="2021-01" db="EMBL/GenBank/DDBJ databases">
        <authorList>
            <person name="Corre E."/>
            <person name="Pelletier E."/>
            <person name="Niang G."/>
            <person name="Scheremetjew M."/>
            <person name="Finn R."/>
            <person name="Kale V."/>
            <person name="Holt S."/>
            <person name="Cochrane G."/>
            <person name="Meng A."/>
            <person name="Brown T."/>
            <person name="Cohen L."/>
        </authorList>
    </citation>
    <scope>NUCLEOTIDE SEQUENCE</scope>
    <source>
        <strain evidence="1">CCCM811</strain>
    </source>
</reference>
<evidence type="ECO:0000313" key="1">
    <source>
        <dbReference type="EMBL" id="CAE0681058.1"/>
    </source>
</evidence>